<gene>
    <name evidence="5" type="ORF">DW944_03825</name>
</gene>
<accession>A0A413RAY2</accession>
<sequence>MEEWREEMATIKDIAEMAGVSITTVSRILNNDSSLSTTMETKQKVIDAAKKLNYKKVGRSTKATFRLGIVQWFSAEQELQDTYYLSVRNGIEDFCIKNCIQIVRAFKTDVNYMDYLENINGLICIGKFSKKEVKELKRISKNIVFLDMPVADYSVTSFTLDFEYAVNKAMSYLTKLGHTKIGFLGGREILDSDEVFDDERIKEYVKYCSEHGLDYDKYLKEGQYSIESGYSMMSEFIQSEDMPTAVFAASDYIAFGAMKAIKENGLKIPEDISVIGFDDAQICNYTTPTLTTIHAPAYDMGQYGANFLFGATNCSITTPLNVKMPCELVERESCGPVKNKESR</sequence>
<organism evidence="5 6">
    <name type="scientific">Eubacterium ventriosum</name>
    <dbReference type="NCBI Taxonomy" id="39496"/>
    <lineage>
        <taxon>Bacteria</taxon>
        <taxon>Bacillati</taxon>
        <taxon>Bacillota</taxon>
        <taxon>Clostridia</taxon>
        <taxon>Eubacteriales</taxon>
        <taxon>Eubacteriaceae</taxon>
        <taxon>Eubacterium</taxon>
    </lineage>
</organism>
<dbReference type="GO" id="GO:0003700">
    <property type="term" value="F:DNA-binding transcription factor activity"/>
    <property type="evidence" value="ECO:0007669"/>
    <property type="project" value="TreeGrafter"/>
</dbReference>
<evidence type="ECO:0000256" key="3">
    <source>
        <dbReference type="ARBA" id="ARBA00023163"/>
    </source>
</evidence>
<dbReference type="InterPro" id="IPR046335">
    <property type="entry name" value="LacI/GalR-like_sensor"/>
</dbReference>
<dbReference type="Gene3D" id="1.10.260.40">
    <property type="entry name" value="lambda repressor-like DNA-binding domains"/>
    <property type="match status" value="1"/>
</dbReference>
<dbReference type="Pfam" id="PF13377">
    <property type="entry name" value="Peripla_BP_3"/>
    <property type="match status" value="1"/>
</dbReference>
<reference evidence="5 6" key="1">
    <citation type="submission" date="2018-08" db="EMBL/GenBank/DDBJ databases">
        <title>A genome reference for cultivated species of the human gut microbiota.</title>
        <authorList>
            <person name="Zou Y."/>
            <person name="Xue W."/>
            <person name="Luo G."/>
        </authorList>
    </citation>
    <scope>NUCLEOTIDE SEQUENCE [LARGE SCALE GENOMIC DNA]</scope>
    <source>
        <strain evidence="5 6">AM44-11BH</strain>
    </source>
</reference>
<dbReference type="PANTHER" id="PTHR30146:SF149">
    <property type="entry name" value="HTH-TYPE TRANSCRIPTIONAL REGULATOR EBGR"/>
    <property type="match status" value="1"/>
</dbReference>
<dbReference type="GO" id="GO:0000976">
    <property type="term" value="F:transcription cis-regulatory region binding"/>
    <property type="evidence" value="ECO:0007669"/>
    <property type="project" value="TreeGrafter"/>
</dbReference>
<evidence type="ECO:0000313" key="5">
    <source>
        <dbReference type="EMBL" id="RHA19655.1"/>
    </source>
</evidence>
<dbReference type="SUPFAM" id="SSF53822">
    <property type="entry name" value="Periplasmic binding protein-like I"/>
    <property type="match status" value="1"/>
</dbReference>
<dbReference type="SUPFAM" id="SSF47413">
    <property type="entry name" value="lambda repressor-like DNA-binding domains"/>
    <property type="match status" value="1"/>
</dbReference>
<feature type="domain" description="HTH lacI-type" evidence="4">
    <location>
        <begin position="9"/>
        <end position="63"/>
    </location>
</feature>
<proteinExistence type="predicted"/>
<evidence type="ECO:0000256" key="2">
    <source>
        <dbReference type="ARBA" id="ARBA00023125"/>
    </source>
</evidence>
<keyword evidence="2 5" id="KW-0238">DNA-binding</keyword>
<dbReference type="PROSITE" id="PS50932">
    <property type="entry name" value="HTH_LACI_2"/>
    <property type="match status" value="1"/>
</dbReference>
<evidence type="ECO:0000256" key="1">
    <source>
        <dbReference type="ARBA" id="ARBA00023015"/>
    </source>
</evidence>
<keyword evidence="6" id="KW-1185">Reference proteome</keyword>
<dbReference type="InterPro" id="IPR000843">
    <property type="entry name" value="HTH_LacI"/>
</dbReference>
<dbReference type="PRINTS" id="PR00036">
    <property type="entry name" value="HTHLACI"/>
</dbReference>
<evidence type="ECO:0000313" key="6">
    <source>
        <dbReference type="Proteomes" id="UP000284779"/>
    </source>
</evidence>
<name>A0A413RAY2_9FIRM</name>
<dbReference type="AlphaFoldDB" id="A0A413RAY2"/>
<dbReference type="InterPro" id="IPR028082">
    <property type="entry name" value="Peripla_BP_I"/>
</dbReference>
<dbReference type="SMART" id="SM00354">
    <property type="entry name" value="HTH_LACI"/>
    <property type="match status" value="1"/>
</dbReference>
<dbReference type="InterPro" id="IPR010982">
    <property type="entry name" value="Lambda_DNA-bd_dom_sf"/>
</dbReference>
<keyword evidence="3" id="KW-0804">Transcription</keyword>
<dbReference type="PANTHER" id="PTHR30146">
    <property type="entry name" value="LACI-RELATED TRANSCRIPTIONAL REPRESSOR"/>
    <property type="match status" value="1"/>
</dbReference>
<keyword evidence="1" id="KW-0805">Transcription regulation</keyword>
<evidence type="ECO:0000259" key="4">
    <source>
        <dbReference type="PROSITE" id="PS50932"/>
    </source>
</evidence>
<dbReference type="CDD" id="cd01544">
    <property type="entry name" value="PBP1_GalR"/>
    <property type="match status" value="1"/>
</dbReference>
<dbReference type="EMBL" id="QSFD01000003">
    <property type="protein sequence ID" value="RHA19655.1"/>
    <property type="molecule type" value="Genomic_DNA"/>
</dbReference>
<protein>
    <submittedName>
        <fullName evidence="5">LacI family DNA-binding transcriptional regulator</fullName>
    </submittedName>
</protein>
<dbReference type="Gene3D" id="3.40.50.2300">
    <property type="match status" value="2"/>
</dbReference>
<dbReference type="CDD" id="cd01392">
    <property type="entry name" value="HTH_LacI"/>
    <property type="match status" value="1"/>
</dbReference>
<dbReference type="PROSITE" id="PS00356">
    <property type="entry name" value="HTH_LACI_1"/>
    <property type="match status" value="1"/>
</dbReference>
<dbReference type="Proteomes" id="UP000284779">
    <property type="component" value="Unassembled WGS sequence"/>
</dbReference>
<comment type="caution">
    <text evidence="5">The sequence shown here is derived from an EMBL/GenBank/DDBJ whole genome shotgun (WGS) entry which is preliminary data.</text>
</comment>
<dbReference type="Pfam" id="PF00356">
    <property type="entry name" value="LacI"/>
    <property type="match status" value="1"/>
</dbReference>